<name>A0ACC2FRM8_DALPE</name>
<protein>
    <submittedName>
        <fullName evidence="1">Uncharacterized protein</fullName>
    </submittedName>
</protein>
<dbReference type="Proteomes" id="UP001157502">
    <property type="component" value="Chromosome 23"/>
</dbReference>
<dbReference type="EMBL" id="CM055750">
    <property type="protein sequence ID" value="KAJ7994030.1"/>
    <property type="molecule type" value="Genomic_DNA"/>
</dbReference>
<keyword evidence="2" id="KW-1185">Reference proteome</keyword>
<gene>
    <name evidence="1" type="ORF">DPEC_G00261720</name>
</gene>
<evidence type="ECO:0000313" key="2">
    <source>
        <dbReference type="Proteomes" id="UP001157502"/>
    </source>
</evidence>
<accession>A0ACC2FRM8</accession>
<reference evidence="1" key="1">
    <citation type="submission" date="2021-05" db="EMBL/GenBank/DDBJ databases">
        <authorList>
            <person name="Pan Q."/>
            <person name="Jouanno E."/>
            <person name="Zahm M."/>
            <person name="Klopp C."/>
            <person name="Cabau C."/>
            <person name="Louis A."/>
            <person name="Berthelot C."/>
            <person name="Parey E."/>
            <person name="Roest Crollius H."/>
            <person name="Montfort J."/>
            <person name="Robinson-Rechavi M."/>
            <person name="Bouchez O."/>
            <person name="Lampietro C."/>
            <person name="Lopez Roques C."/>
            <person name="Donnadieu C."/>
            <person name="Postlethwait J."/>
            <person name="Bobe J."/>
            <person name="Dillon D."/>
            <person name="Chandos A."/>
            <person name="von Hippel F."/>
            <person name="Guiguen Y."/>
        </authorList>
    </citation>
    <scope>NUCLEOTIDE SEQUENCE</scope>
    <source>
        <strain evidence="1">YG-Jan2019</strain>
    </source>
</reference>
<organism evidence="1 2">
    <name type="scientific">Dallia pectoralis</name>
    <name type="common">Alaska blackfish</name>
    <dbReference type="NCBI Taxonomy" id="75939"/>
    <lineage>
        <taxon>Eukaryota</taxon>
        <taxon>Metazoa</taxon>
        <taxon>Chordata</taxon>
        <taxon>Craniata</taxon>
        <taxon>Vertebrata</taxon>
        <taxon>Euteleostomi</taxon>
        <taxon>Actinopterygii</taxon>
        <taxon>Neopterygii</taxon>
        <taxon>Teleostei</taxon>
        <taxon>Protacanthopterygii</taxon>
        <taxon>Esociformes</taxon>
        <taxon>Umbridae</taxon>
        <taxon>Dallia</taxon>
    </lineage>
</organism>
<sequence length="206" mass="21275">MLTDRKRSSASRTRGPADDPALLGPDGTACLVCRGPAYLMGFCCMMGYVQPLHSGALEECCPGPEAGKCFLPREARRIDYGGAHSGSFGRAAASSLKPPLEQRSLSQESSVEFGCPASQPATFPDLSVISLTAAGFDGPSSLSPQHRTDQAHFHVSGPLVGVTAPCPPVSLEQLGLGAGEQGALATVAWSSEINPAQRGANSHPTA</sequence>
<evidence type="ECO:0000313" key="1">
    <source>
        <dbReference type="EMBL" id="KAJ7994030.1"/>
    </source>
</evidence>
<comment type="caution">
    <text evidence="1">The sequence shown here is derived from an EMBL/GenBank/DDBJ whole genome shotgun (WGS) entry which is preliminary data.</text>
</comment>
<proteinExistence type="predicted"/>